<proteinExistence type="inferred from homology"/>
<keyword evidence="3" id="KW-0288">FMN</keyword>
<dbReference type="Proteomes" id="UP000568664">
    <property type="component" value="Unassembled WGS sequence"/>
</dbReference>
<dbReference type="RefSeq" id="WP_169073712.1">
    <property type="nucleotide sequence ID" value="NZ_JABBXH010000001.1"/>
</dbReference>
<dbReference type="GO" id="GO:0016646">
    <property type="term" value="F:oxidoreductase activity, acting on the CH-NH group of donors, NAD or NADP as acceptor"/>
    <property type="evidence" value="ECO:0007669"/>
    <property type="project" value="UniProtKB-ARBA"/>
</dbReference>
<dbReference type="PANTHER" id="PTHR33798">
    <property type="entry name" value="FLAVOPROTEIN OXYGENASE"/>
    <property type="match status" value="1"/>
</dbReference>
<keyword evidence="7" id="KW-1185">Reference proteome</keyword>
<evidence type="ECO:0000256" key="1">
    <source>
        <dbReference type="ARBA" id="ARBA00001917"/>
    </source>
</evidence>
<comment type="caution">
    <text evidence="6">The sequence shown here is derived from an EMBL/GenBank/DDBJ whole genome shotgun (WGS) entry which is preliminary data.</text>
</comment>
<protein>
    <submittedName>
        <fullName evidence="6">Flavin oxidoreductase</fullName>
    </submittedName>
</protein>
<reference evidence="6 7" key="1">
    <citation type="submission" date="2020-04" db="EMBL/GenBank/DDBJ databases">
        <title>Thalassotalea sp. M1531, isolated from the surface of marine red alga.</title>
        <authorList>
            <person name="Pang L."/>
            <person name="Lu D.-C."/>
        </authorList>
    </citation>
    <scope>NUCLEOTIDE SEQUENCE [LARGE SCALE GENOMIC DNA]</scope>
    <source>
        <strain evidence="6 7">M1531</strain>
    </source>
</reference>
<dbReference type="GO" id="GO:0010181">
    <property type="term" value="F:FMN binding"/>
    <property type="evidence" value="ECO:0007669"/>
    <property type="project" value="InterPro"/>
</dbReference>
<dbReference type="Gene3D" id="2.30.110.10">
    <property type="entry name" value="Electron Transport, Fmn-binding Protein, Chain A"/>
    <property type="match status" value="1"/>
</dbReference>
<dbReference type="Pfam" id="PF01613">
    <property type="entry name" value="Flavin_Reduct"/>
    <property type="match status" value="1"/>
</dbReference>
<keyword evidence="2" id="KW-0285">Flavoprotein</keyword>
<dbReference type="PANTHER" id="PTHR33798:SF5">
    <property type="entry name" value="FLAVIN REDUCTASE LIKE DOMAIN-CONTAINING PROTEIN"/>
    <property type="match status" value="1"/>
</dbReference>
<evidence type="ECO:0000256" key="2">
    <source>
        <dbReference type="ARBA" id="ARBA00022630"/>
    </source>
</evidence>
<comment type="similarity">
    <text evidence="4">Belongs to the flavoredoxin family.</text>
</comment>
<dbReference type="AlphaFoldDB" id="A0A7Y0L9E2"/>
<feature type="domain" description="Flavin reductase like" evidence="5">
    <location>
        <begin position="15"/>
        <end position="154"/>
    </location>
</feature>
<evidence type="ECO:0000256" key="4">
    <source>
        <dbReference type="ARBA" id="ARBA00038054"/>
    </source>
</evidence>
<evidence type="ECO:0000259" key="5">
    <source>
        <dbReference type="Pfam" id="PF01613"/>
    </source>
</evidence>
<organism evidence="6 7">
    <name type="scientific">Thalassotalea algicola</name>
    <dbReference type="NCBI Taxonomy" id="2716224"/>
    <lineage>
        <taxon>Bacteria</taxon>
        <taxon>Pseudomonadati</taxon>
        <taxon>Pseudomonadota</taxon>
        <taxon>Gammaproteobacteria</taxon>
        <taxon>Alteromonadales</taxon>
        <taxon>Colwelliaceae</taxon>
        <taxon>Thalassotalea</taxon>
    </lineage>
</organism>
<name>A0A7Y0L9E2_9GAMM</name>
<dbReference type="SUPFAM" id="SSF50475">
    <property type="entry name" value="FMN-binding split barrel"/>
    <property type="match status" value="1"/>
</dbReference>
<evidence type="ECO:0000256" key="3">
    <source>
        <dbReference type="ARBA" id="ARBA00022643"/>
    </source>
</evidence>
<evidence type="ECO:0000313" key="6">
    <source>
        <dbReference type="EMBL" id="NMP30399.1"/>
    </source>
</evidence>
<dbReference type="InterPro" id="IPR012349">
    <property type="entry name" value="Split_barrel_FMN-bd"/>
</dbReference>
<comment type="cofactor">
    <cofactor evidence="1">
        <name>FMN</name>
        <dbReference type="ChEBI" id="CHEBI:58210"/>
    </cofactor>
</comment>
<dbReference type="InterPro" id="IPR002563">
    <property type="entry name" value="Flavin_Rdtase-like_dom"/>
</dbReference>
<dbReference type="EMBL" id="JABBXH010000001">
    <property type="protein sequence ID" value="NMP30399.1"/>
    <property type="molecule type" value="Genomic_DNA"/>
</dbReference>
<gene>
    <name evidence="6" type="ORF">HII17_02390</name>
</gene>
<accession>A0A7Y0L9E2</accession>
<evidence type="ECO:0000313" key="7">
    <source>
        <dbReference type="Proteomes" id="UP000568664"/>
    </source>
</evidence>
<sequence length="210" mass="23362">MPSRYRAQLVNSLSGFKSANLIATCNADGQTNVAIFSSVVHLGASPALVGFVMRPNNVARHTLENIKQTKQYTINQVSESFWLKAHQTSARYVAQESEFDLCGLSSRYYEGIDAPFVNESQLQYALTLKEIIPIELNNTLLVIGEVTDVFCQNMAIKPDGYIDIESLNTVSISGLDSYHVSRRLSRLSYAKPERSVQRIPVNGQNELSDL</sequence>